<proteinExistence type="predicted"/>
<keyword evidence="3" id="KW-1185">Reference proteome</keyword>
<dbReference type="EMBL" id="CP054139">
    <property type="protein sequence ID" value="QKJ32470.1"/>
    <property type="molecule type" value="Genomic_DNA"/>
</dbReference>
<sequence>MKRTTQLIALLPAVCLLQACGIVPQTPASSDMTVVFDRTDSIRNCPDAQTLLSPFDLERDRFQGLHIVLTTASDVDVNGRTVIDLKPQNELTSNIVDREKDISRFATQIQQALDSIRREPPCGHSIVYRAVAREANALASSSSTNKYLLVYSDLLEANGEVSFYRAGQLREIRRHPDTVSQLLESGLPLQPLAGMQVFLLYEPRSFADNGAFMPVAAMYRRMLERHGATVHVAAQFSRP</sequence>
<dbReference type="AlphaFoldDB" id="A0A7D4QNH4"/>
<accession>A0A7D4QNH4</accession>
<name>A0A7D4QNH4_9SPHI</name>
<evidence type="ECO:0000256" key="1">
    <source>
        <dbReference type="SAM" id="SignalP"/>
    </source>
</evidence>
<evidence type="ECO:0000313" key="2">
    <source>
        <dbReference type="EMBL" id="QKJ32470.1"/>
    </source>
</evidence>
<dbReference type="RefSeq" id="WP_173417120.1">
    <property type="nucleotide sequence ID" value="NZ_CP054139.1"/>
</dbReference>
<feature type="signal peptide" evidence="1">
    <location>
        <begin position="1"/>
        <end position="19"/>
    </location>
</feature>
<dbReference type="KEGG" id="mmab:HQ865_22790"/>
<keyword evidence="1" id="KW-0732">Signal</keyword>
<dbReference type="Proteomes" id="UP000505355">
    <property type="component" value="Chromosome"/>
</dbReference>
<organism evidence="2 3">
    <name type="scientific">Mucilaginibacter mali</name>
    <dbReference type="NCBI Taxonomy" id="2740462"/>
    <lineage>
        <taxon>Bacteria</taxon>
        <taxon>Pseudomonadati</taxon>
        <taxon>Bacteroidota</taxon>
        <taxon>Sphingobacteriia</taxon>
        <taxon>Sphingobacteriales</taxon>
        <taxon>Sphingobacteriaceae</taxon>
        <taxon>Mucilaginibacter</taxon>
    </lineage>
</organism>
<gene>
    <name evidence="2" type="ORF">HQ865_22790</name>
</gene>
<feature type="chain" id="PRO_5028833519" description="Lipoprotein" evidence="1">
    <location>
        <begin position="20"/>
        <end position="239"/>
    </location>
</feature>
<evidence type="ECO:0000313" key="3">
    <source>
        <dbReference type="Proteomes" id="UP000505355"/>
    </source>
</evidence>
<dbReference type="PROSITE" id="PS51257">
    <property type="entry name" value="PROKAR_LIPOPROTEIN"/>
    <property type="match status" value="1"/>
</dbReference>
<reference evidence="2 3" key="1">
    <citation type="submission" date="2020-05" db="EMBL/GenBank/DDBJ databases">
        <title>Mucilaginibacter mali sp. nov.</title>
        <authorList>
            <person name="Kim H.S."/>
            <person name="Lee K.C."/>
            <person name="Suh M.K."/>
            <person name="Kim J.-S."/>
            <person name="Han K.-I."/>
            <person name="Eom M.K."/>
            <person name="Shin Y.K."/>
            <person name="Lee J.-S."/>
        </authorList>
    </citation>
    <scope>NUCLEOTIDE SEQUENCE [LARGE SCALE GENOMIC DNA]</scope>
    <source>
        <strain evidence="2 3">G2-14</strain>
    </source>
</reference>
<protein>
    <recommendedName>
        <fullName evidence="4">Lipoprotein</fullName>
    </recommendedName>
</protein>
<evidence type="ECO:0008006" key="4">
    <source>
        <dbReference type="Google" id="ProtNLM"/>
    </source>
</evidence>